<gene>
    <name evidence="3" type="ORF">QCA50_008050</name>
</gene>
<comment type="caution">
    <text evidence="3">The sequence shown here is derived from an EMBL/GenBank/DDBJ whole genome shotgun (WGS) entry which is preliminary data.</text>
</comment>
<keyword evidence="2" id="KW-0812">Transmembrane</keyword>
<dbReference type="EMBL" id="JASBNA010000010">
    <property type="protein sequence ID" value="KAK7688512.1"/>
    <property type="molecule type" value="Genomic_DNA"/>
</dbReference>
<feature type="transmembrane region" description="Helical" evidence="2">
    <location>
        <begin position="104"/>
        <end position="124"/>
    </location>
</feature>
<proteinExistence type="predicted"/>
<evidence type="ECO:0000313" key="3">
    <source>
        <dbReference type="EMBL" id="KAK7688512.1"/>
    </source>
</evidence>
<reference evidence="3 4" key="1">
    <citation type="submission" date="2022-09" db="EMBL/GenBank/DDBJ databases">
        <authorList>
            <person name="Palmer J.M."/>
        </authorList>
    </citation>
    <scope>NUCLEOTIDE SEQUENCE [LARGE SCALE GENOMIC DNA]</scope>
    <source>
        <strain evidence="3 4">DSM 7382</strain>
    </source>
</reference>
<name>A0AAW0GEV9_9APHY</name>
<evidence type="ECO:0000256" key="2">
    <source>
        <dbReference type="SAM" id="Phobius"/>
    </source>
</evidence>
<feature type="transmembrane region" description="Helical" evidence="2">
    <location>
        <begin position="76"/>
        <end position="98"/>
    </location>
</feature>
<organism evidence="3 4">
    <name type="scientific">Cerrena zonata</name>
    <dbReference type="NCBI Taxonomy" id="2478898"/>
    <lineage>
        <taxon>Eukaryota</taxon>
        <taxon>Fungi</taxon>
        <taxon>Dikarya</taxon>
        <taxon>Basidiomycota</taxon>
        <taxon>Agaricomycotina</taxon>
        <taxon>Agaricomycetes</taxon>
        <taxon>Polyporales</taxon>
        <taxon>Cerrenaceae</taxon>
        <taxon>Cerrena</taxon>
    </lineage>
</organism>
<feature type="transmembrane region" description="Helical" evidence="2">
    <location>
        <begin position="182"/>
        <end position="200"/>
    </location>
</feature>
<evidence type="ECO:0000313" key="4">
    <source>
        <dbReference type="Proteomes" id="UP001385951"/>
    </source>
</evidence>
<keyword evidence="4" id="KW-1185">Reference proteome</keyword>
<accession>A0AAW0GEV9</accession>
<dbReference type="Proteomes" id="UP001385951">
    <property type="component" value="Unassembled WGS sequence"/>
</dbReference>
<evidence type="ECO:0000256" key="1">
    <source>
        <dbReference type="SAM" id="MobiDB-lite"/>
    </source>
</evidence>
<dbReference type="AlphaFoldDB" id="A0AAW0GEV9"/>
<sequence>MVVGIVGEGRIMPPTDCDCVLVNASNQYSRTNRSWILGRLVRDHEMDPLRPGLTVTFYKTSANTNSRTQGIPTADWVYYSGIVVIIVQLGIAIIPGAIDHDWTVLVVTAVGTILALAGGALPKWKKEKWNGRKSKKDGDRSIVCLTRGNGYSDVMVIISEGKDQYRLEDLANARTVPVPRTAWAALLLCIAQILLLLTVAGLNNHAWFLLVIGALGIVQNALAAGVRRDSSTTGIHMEMDGTPITDTKVMKALQRAEMKERYVGISLLPIFFPGGLRQDEEEWRDSTLATYRAHNANHVRNSESVPAPNSTPGYPPS</sequence>
<protein>
    <submittedName>
        <fullName evidence="3">Uncharacterized protein</fullName>
    </submittedName>
</protein>
<feature type="region of interest" description="Disordered" evidence="1">
    <location>
        <begin position="295"/>
        <end position="317"/>
    </location>
</feature>
<feature type="compositionally biased region" description="Polar residues" evidence="1">
    <location>
        <begin position="298"/>
        <end position="317"/>
    </location>
</feature>
<keyword evidence="2" id="KW-0472">Membrane</keyword>
<feature type="transmembrane region" description="Helical" evidence="2">
    <location>
        <begin position="206"/>
        <end position="226"/>
    </location>
</feature>
<keyword evidence="2" id="KW-1133">Transmembrane helix</keyword>